<sequence>MKIGHPLAEVFGFPPDNFSDMAERYRINRLCPYNNKVPSCTKDKALDPLGVCSVTTGEDIAITCPIRFRQDWLVIEDAAKFFFKQGVSWTSLQEIKLKDANGISAGNIDFVLAAYDEQDRIIDFGSLEIQSVYISGNIRMPFHYYMEDRKNRSNMTWTQTNVRPDYLSSSRKRLVPQMIYKGSILKSWNKKQVVALHKPFFETIPNLPVVEPEQADIAWMIYELNLDKTLNQYNIEHIQTVYTCFEHALEKIVTPAPGPINDFIDTLQKKLDEKLNNQPDAPALNDIINC</sequence>
<dbReference type="Pfam" id="PF12183">
    <property type="entry name" value="NotI"/>
    <property type="match status" value="1"/>
</dbReference>
<dbReference type="KEGG" id="dli:dnl_64070"/>
<organism evidence="2 3">
    <name type="scientific">Desulfonema limicola</name>
    <dbReference type="NCBI Taxonomy" id="45656"/>
    <lineage>
        <taxon>Bacteria</taxon>
        <taxon>Pseudomonadati</taxon>
        <taxon>Thermodesulfobacteriota</taxon>
        <taxon>Desulfobacteria</taxon>
        <taxon>Desulfobacterales</taxon>
        <taxon>Desulfococcaceae</taxon>
        <taxon>Desulfonema</taxon>
    </lineage>
</organism>
<feature type="domain" description="Restriction endonuclease type II NotI" evidence="1">
    <location>
        <begin position="23"/>
        <end position="234"/>
    </location>
</feature>
<evidence type="ECO:0000259" key="1">
    <source>
        <dbReference type="Pfam" id="PF12183"/>
    </source>
</evidence>
<keyword evidence="2" id="KW-0378">Hydrolase</keyword>
<dbReference type="REBASE" id="496058">
    <property type="entry name" value="Dli5ac10ORF64060P"/>
</dbReference>
<reference evidence="2" key="1">
    <citation type="journal article" date="2021" name="Microb. Physiol.">
        <title>Proteogenomic Insights into the Physiology of Marine, Sulfate-Reducing, Filamentous Desulfonema limicola and Desulfonema magnum.</title>
        <authorList>
            <person name="Schnaars V."/>
            <person name="Wohlbrand L."/>
            <person name="Scheve S."/>
            <person name="Hinrichs C."/>
            <person name="Reinhardt R."/>
            <person name="Rabus R."/>
        </authorList>
    </citation>
    <scope>NUCLEOTIDE SEQUENCE</scope>
    <source>
        <strain evidence="2">5ac10</strain>
    </source>
</reference>
<name>A0A975BF85_9BACT</name>
<dbReference type="EMBL" id="CP061799">
    <property type="protein sequence ID" value="QTA83980.1"/>
    <property type="molecule type" value="Genomic_DNA"/>
</dbReference>
<evidence type="ECO:0000313" key="2">
    <source>
        <dbReference type="EMBL" id="QTA83980.1"/>
    </source>
</evidence>
<keyword evidence="2" id="KW-0255">Endonuclease</keyword>
<accession>A0A975BF85</accession>
<keyword evidence="3" id="KW-1185">Reference proteome</keyword>
<gene>
    <name evidence="2" type="ORF">dnl_64070</name>
</gene>
<proteinExistence type="predicted"/>
<evidence type="ECO:0000313" key="3">
    <source>
        <dbReference type="Proteomes" id="UP000663720"/>
    </source>
</evidence>
<dbReference type="Proteomes" id="UP000663720">
    <property type="component" value="Chromosome"/>
</dbReference>
<dbReference type="InterPro" id="IPR022009">
    <property type="entry name" value="Resctriction_endonuc_II_NotI"/>
</dbReference>
<dbReference type="GO" id="GO:0004519">
    <property type="term" value="F:endonuclease activity"/>
    <property type="evidence" value="ECO:0007669"/>
    <property type="project" value="UniProtKB-KW"/>
</dbReference>
<dbReference type="RefSeq" id="WP_207689754.1">
    <property type="nucleotide sequence ID" value="NZ_CP061799.1"/>
</dbReference>
<dbReference type="AlphaFoldDB" id="A0A975BF85"/>
<keyword evidence="2" id="KW-0540">Nuclease</keyword>
<protein>
    <submittedName>
        <fullName evidence="2">Restriction endonuclease domain-containing protein</fullName>
    </submittedName>
</protein>